<proteinExistence type="predicted"/>
<keyword evidence="1" id="KW-0472">Membrane</keyword>
<comment type="caution">
    <text evidence="3">The sequence shown here is derived from an EMBL/GenBank/DDBJ whole genome shotgun (WGS) entry which is preliminary data.</text>
</comment>
<dbReference type="VEuPathDB" id="AmoebaDB:EHI5A_236260"/>
<evidence type="ECO:0008006" key="5">
    <source>
        <dbReference type="Google" id="ProtNLM"/>
    </source>
</evidence>
<dbReference type="AlphaFoldDB" id="A0A5K1V3J4"/>
<feature type="chain" id="PRO_5023889253" description="CXXC-rich protein" evidence="2">
    <location>
        <begin position="18"/>
        <end position="142"/>
    </location>
</feature>
<name>A0A5K1V3J4_ENTHI</name>
<gene>
    <name evidence="3" type="ORF">CL6EHI_090380</name>
</gene>
<dbReference type="Proteomes" id="UP000078387">
    <property type="component" value="Unassembled WGS sequence"/>
</dbReference>
<evidence type="ECO:0000313" key="3">
    <source>
        <dbReference type="EMBL" id="GAT97951.1"/>
    </source>
</evidence>
<protein>
    <recommendedName>
        <fullName evidence="5">CXXC-rich protein</fullName>
    </recommendedName>
</protein>
<evidence type="ECO:0000256" key="2">
    <source>
        <dbReference type="SAM" id="SignalP"/>
    </source>
</evidence>
<keyword evidence="1" id="KW-0812">Transmembrane</keyword>
<keyword evidence="2" id="KW-0732">Signal</keyword>
<keyword evidence="1" id="KW-1133">Transmembrane helix</keyword>
<dbReference type="SUPFAM" id="SSF57184">
    <property type="entry name" value="Growth factor receptor domain"/>
    <property type="match status" value="1"/>
</dbReference>
<dbReference type="InterPro" id="IPR009030">
    <property type="entry name" value="Growth_fac_rcpt_cys_sf"/>
</dbReference>
<dbReference type="EMBL" id="BDEQ01000001">
    <property type="protein sequence ID" value="GAT97951.1"/>
    <property type="molecule type" value="Genomic_DNA"/>
</dbReference>
<dbReference type="OMA" id="STFVCAK"/>
<reference evidence="3 4" key="1">
    <citation type="submission" date="2016-05" db="EMBL/GenBank/DDBJ databases">
        <title>First whole genome sequencing of Entamoeba histolytica HM1:IMSS-clone-6.</title>
        <authorList>
            <person name="Mukherjee Avik.K."/>
            <person name="Izumyama S."/>
            <person name="Nakada-Tsukui K."/>
            <person name="Nozaki T."/>
        </authorList>
    </citation>
    <scope>NUCLEOTIDE SEQUENCE [LARGE SCALE GENOMIC DNA]</scope>
    <source>
        <strain evidence="3 4">HM1:IMSS clone 6</strain>
    </source>
</reference>
<evidence type="ECO:0000313" key="4">
    <source>
        <dbReference type="Proteomes" id="UP000078387"/>
    </source>
</evidence>
<evidence type="ECO:0000256" key="1">
    <source>
        <dbReference type="SAM" id="Phobius"/>
    </source>
</evidence>
<dbReference type="VEuPathDB" id="AmoebaDB:EHI_090380"/>
<dbReference type="VEuPathDB" id="AmoebaDB:KM1_185950"/>
<feature type="signal peptide" evidence="2">
    <location>
        <begin position="1"/>
        <end position="17"/>
    </location>
</feature>
<sequence>MMKVFICIILFVSLTYAVSCLDNQYVSLTGECQNCSSHCSSCFDAESCQRCEFGYELRKDKSGSFTCNQCGSHCALCSMGVCTQCEDDYAIKDGECEEVIDNSKTVILILGIIVAVVVIAIGADIMISFILKKTVWAQSDKK</sequence>
<accession>A0A5K1V3J4</accession>
<organism evidence="3 4">
    <name type="scientific">Entamoeba histolytica</name>
    <dbReference type="NCBI Taxonomy" id="5759"/>
    <lineage>
        <taxon>Eukaryota</taxon>
        <taxon>Amoebozoa</taxon>
        <taxon>Evosea</taxon>
        <taxon>Archamoebae</taxon>
        <taxon>Mastigamoebida</taxon>
        <taxon>Entamoebidae</taxon>
        <taxon>Entamoeba</taxon>
    </lineage>
</organism>
<feature type="transmembrane region" description="Helical" evidence="1">
    <location>
        <begin position="106"/>
        <end position="131"/>
    </location>
</feature>